<dbReference type="GO" id="GO:0005524">
    <property type="term" value="F:ATP binding"/>
    <property type="evidence" value="ECO:0007669"/>
    <property type="project" value="UniProtKB-KW"/>
</dbReference>
<protein>
    <submittedName>
        <fullName evidence="19">Capsular exopolysaccharide family</fullName>
        <ecNumber evidence="19">2.7.10.2</ecNumber>
    </submittedName>
</protein>
<proteinExistence type="inferred from homology"/>
<dbReference type="STRING" id="320771.Cflav_PD5791"/>
<dbReference type="AlphaFoldDB" id="B9XAX1"/>
<dbReference type="InterPro" id="IPR050445">
    <property type="entry name" value="Bact_polysacc_biosynth/exp"/>
</dbReference>
<dbReference type="EMBL" id="ABOX02000002">
    <property type="protein sequence ID" value="EEF63156.1"/>
    <property type="molecule type" value="Genomic_DNA"/>
</dbReference>
<evidence type="ECO:0000256" key="8">
    <source>
        <dbReference type="ARBA" id="ARBA00022777"/>
    </source>
</evidence>
<dbReference type="EC" id="2.7.10.2" evidence="19"/>
<name>B9XAX1_PEDPL</name>
<evidence type="ECO:0000313" key="20">
    <source>
        <dbReference type="Proteomes" id="UP000003688"/>
    </source>
</evidence>
<keyword evidence="11 15" id="KW-0472">Membrane</keyword>
<evidence type="ECO:0000259" key="17">
    <source>
        <dbReference type="Pfam" id="PF13614"/>
    </source>
</evidence>
<dbReference type="NCBIfam" id="TIGR01007">
    <property type="entry name" value="eps_fam"/>
    <property type="match status" value="1"/>
</dbReference>
<dbReference type="GO" id="GO:0005886">
    <property type="term" value="C:plasma membrane"/>
    <property type="evidence" value="ECO:0007669"/>
    <property type="project" value="UniProtKB-SubCell"/>
</dbReference>
<evidence type="ECO:0000256" key="3">
    <source>
        <dbReference type="ARBA" id="ARBA00022475"/>
    </source>
</evidence>
<dbReference type="Gene3D" id="3.40.50.300">
    <property type="entry name" value="P-loop containing nucleotide triphosphate hydrolases"/>
    <property type="match status" value="1"/>
</dbReference>
<feature type="coiled-coil region" evidence="14">
    <location>
        <begin position="308"/>
        <end position="357"/>
    </location>
</feature>
<comment type="subcellular location">
    <subcellularLocation>
        <location evidence="1">Cell inner membrane</location>
        <topology evidence="1">Multi-pass membrane protein</topology>
    </subcellularLocation>
</comment>
<keyword evidence="9" id="KW-0067">ATP-binding</keyword>
<dbReference type="InterPro" id="IPR032807">
    <property type="entry name" value="GNVR"/>
</dbReference>
<keyword evidence="6 15" id="KW-0812">Transmembrane</keyword>
<dbReference type="PANTHER" id="PTHR32309:SF31">
    <property type="entry name" value="CAPSULAR EXOPOLYSACCHARIDE FAMILY"/>
    <property type="match status" value="1"/>
</dbReference>
<evidence type="ECO:0000256" key="12">
    <source>
        <dbReference type="ARBA" id="ARBA00023137"/>
    </source>
</evidence>
<evidence type="ECO:0000256" key="1">
    <source>
        <dbReference type="ARBA" id="ARBA00004429"/>
    </source>
</evidence>
<dbReference type="InterPro" id="IPR025669">
    <property type="entry name" value="AAA_dom"/>
</dbReference>
<dbReference type="Pfam" id="PF02706">
    <property type="entry name" value="Wzz"/>
    <property type="match status" value="1"/>
</dbReference>
<dbReference type="OrthoDB" id="9775724at2"/>
<feature type="domain" description="AAA" evidence="17">
    <location>
        <begin position="523"/>
        <end position="636"/>
    </location>
</feature>
<dbReference type="CDD" id="cd05387">
    <property type="entry name" value="BY-kinase"/>
    <property type="match status" value="1"/>
</dbReference>
<evidence type="ECO:0000256" key="6">
    <source>
        <dbReference type="ARBA" id="ARBA00022692"/>
    </source>
</evidence>
<feature type="transmembrane region" description="Helical" evidence="15">
    <location>
        <begin position="34"/>
        <end position="52"/>
    </location>
</feature>
<dbReference type="Pfam" id="PF13614">
    <property type="entry name" value="AAA_31"/>
    <property type="match status" value="1"/>
</dbReference>
<dbReference type="SUPFAM" id="SSF52540">
    <property type="entry name" value="P-loop containing nucleoside triphosphate hydrolases"/>
    <property type="match status" value="1"/>
</dbReference>
<keyword evidence="8" id="KW-0418">Kinase</keyword>
<dbReference type="InterPro" id="IPR003856">
    <property type="entry name" value="LPS_length_determ_N"/>
</dbReference>
<dbReference type="GO" id="GO:0004715">
    <property type="term" value="F:non-membrane spanning protein tyrosine kinase activity"/>
    <property type="evidence" value="ECO:0007669"/>
    <property type="project" value="UniProtKB-EC"/>
</dbReference>
<evidence type="ECO:0000256" key="7">
    <source>
        <dbReference type="ARBA" id="ARBA00022741"/>
    </source>
</evidence>
<evidence type="ECO:0000256" key="9">
    <source>
        <dbReference type="ARBA" id="ARBA00022840"/>
    </source>
</evidence>
<dbReference type="InterPro" id="IPR005702">
    <property type="entry name" value="Wzc-like_C"/>
</dbReference>
<gene>
    <name evidence="19" type="ORF">Cflav_PD5791</name>
</gene>
<keyword evidence="20" id="KW-1185">Reference proteome</keyword>
<evidence type="ECO:0000256" key="5">
    <source>
        <dbReference type="ARBA" id="ARBA00022679"/>
    </source>
</evidence>
<keyword evidence="4" id="KW-0997">Cell inner membrane</keyword>
<keyword evidence="7" id="KW-0547">Nucleotide-binding</keyword>
<evidence type="ECO:0000256" key="15">
    <source>
        <dbReference type="SAM" id="Phobius"/>
    </source>
</evidence>
<evidence type="ECO:0000256" key="10">
    <source>
        <dbReference type="ARBA" id="ARBA00022989"/>
    </source>
</evidence>
<feature type="coiled-coil region" evidence="14">
    <location>
        <begin position="197"/>
        <end position="254"/>
    </location>
</feature>
<evidence type="ECO:0000259" key="16">
    <source>
        <dbReference type="Pfam" id="PF02706"/>
    </source>
</evidence>
<accession>B9XAX1</accession>
<evidence type="ECO:0000256" key="2">
    <source>
        <dbReference type="ARBA" id="ARBA00008883"/>
    </source>
</evidence>
<reference evidence="19 20" key="1">
    <citation type="journal article" date="2011" name="J. Bacteriol.">
        <title>Genome sequence of 'Pedosphaera parvula' Ellin514, an aerobic Verrucomicrobial isolate from pasture soil.</title>
        <authorList>
            <person name="Kant R."/>
            <person name="van Passel M.W."/>
            <person name="Sangwan P."/>
            <person name="Palva A."/>
            <person name="Lucas S."/>
            <person name="Copeland A."/>
            <person name="Lapidus A."/>
            <person name="Glavina Del Rio T."/>
            <person name="Dalin E."/>
            <person name="Tice H."/>
            <person name="Bruce D."/>
            <person name="Goodwin L."/>
            <person name="Pitluck S."/>
            <person name="Chertkov O."/>
            <person name="Larimer F.W."/>
            <person name="Land M.L."/>
            <person name="Hauser L."/>
            <person name="Brettin T.S."/>
            <person name="Detter J.C."/>
            <person name="Han S."/>
            <person name="de Vos W.M."/>
            <person name="Janssen P.H."/>
            <person name="Smidt H."/>
        </authorList>
    </citation>
    <scope>NUCLEOTIDE SEQUENCE [LARGE SCALE GENOMIC DNA]</scope>
    <source>
        <strain evidence="19 20">Ellin514</strain>
    </source>
</reference>
<dbReference type="Pfam" id="PF13807">
    <property type="entry name" value="GNVR"/>
    <property type="match status" value="1"/>
</dbReference>
<evidence type="ECO:0000256" key="14">
    <source>
        <dbReference type="SAM" id="Coils"/>
    </source>
</evidence>
<organism evidence="19 20">
    <name type="scientific">Pedosphaera parvula (strain Ellin514)</name>
    <dbReference type="NCBI Taxonomy" id="320771"/>
    <lineage>
        <taxon>Bacteria</taxon>
        <taxon>Pseudomonadati</taxon>
        <taxon>Verrucomicrobiota</taxon>
        <taxon>Pedosphaerae</taxon>
        <taxon>Pedosphaerales</taxon>
        <taxon>Pedosphaeraceae</taxon>
        <taxon>Pedosphaera</taxon>
    </lineage>
</organism>
<evidence type="ECO:0000313" key="19">
    <source>
        <dbReference type="EMBL" id="EEF63156.1"/>
    </source>
</evidence>
<dbReference type="RefSeq" id="WP_007412969.1">
    <property type="nucleotide sequence ID" value="NZ_ABOX02000002.1"/>
</dbReference>
<dbReference type="Proteomes" id="UP000003688">
    <property type="component" value="Unassembled WGS sequence"/>
</dbReference>
<feature type="transmembrane region" description="Helical" evidence="15">
    <location>
        <begin position="418"/>
        <end position="441"/>
    </location>
</feature>
<comment type="similarity">
    <text evidence="2">Belongs to the etk/wzc family.</text>
</comment>
<keyword evidence="10 15" id="KW-1133">Transmembrane helix</keyword>
<comment type="catalytic activity">
    <reaction evidence="13">
        <text>L-tyrosyl-[protein] + ATP = O-phospho-L-tyrosyl-[protein] + ADP + H(+)</text>
        <dbReference type="Rhea" id="RHEA:10596"/>
        <dbReference type="Rhea" id="RHEA-COMP:10136"/>
        <dbReference type="Rhea" id="RHEA-COMP:20101"/>
        <dbReference type="ChEBI" id="CHEBI:15378"/>
        <dbReference type="ChEBI" id="CHEBI:30616"/>
        <dbReference type="ChEBI" id="CHEBI:46858"/>
        <dbReference type="ChEBI" id="CHEBI:61978"/>
        <dbReference type="ChEBI" id="CHEBI:456216"/>
    </reaction>
</comment>
<evidence type="ECO:0000259" key="18">
    <source>
        <dbReference type="Pfam" id="PF13807"/>
    </source>
</evidence>
<evidence type="ECO:0000256" key="13">
    <source>
        <dbReference type="ARBA" id="ARBA00053015"/>
    </source>
</evidence>
<keyword evidence="3" id="KW-1003">Cell membrane</keyword>
<dbReference type="InterPro" id="IPR027417">
    <property type="entry name" value="P-loop_NTPase"/>
</dbReference>
<keyword evidence="14" id="KW-0175">Coiled coil</keyword>
<sequence>MKLRLSNEREIAEMTEVDRPLDVQEFLQTLIEKWWLIVLVTCAVTLPAFWWVRNVPVGYQARAVLQVEQEEQRLVGIEEVSRQDLRTGEMLNTIVQNVKNTKVLGRVVRNIGLATNSFFLPGNTNVLSEAKLVNALAGMIVTKLRPETRLVDITVTHPNAEMAQKLANAVAQEFILESLDQRFSNTKAANELLYAEAGKLKQKVEMSERNLQAYKESNKTVSLEDRQNIIVEKLKGLNQKYTSAKADRIQMEADLKLIQSLTNQPEAILTLPSILQDPAVMETRRRVVEQEAQVATLLLRYKPNYPKMLQAQRQLDDLKDALRSLASKAPKLVQSAYDGALARENNLEAALKEVQMESLDLDRKGIEYNVLMREVQSDLALYDSVLKRLKETDLSKGLEKASIAVVEPAMLPGATVKWSLLLVIGGAVVTGLLMSLCMIYLMSLFDSSIRTVDQAEFVLGLPVLAAIPVAKKGRNGTPAHIVADDPGSICSEAFRTLRTTTGILGHEEGKRITLFTSADPNEGKTFFSLNHAICQAQGGKLTLLIDLDLRRPSVGESFSHPPGTPGVTNYLLGKESLSTLVLKTPYPNLYILTAGPKVANPAEELGGDAIKQLLLEASNQFDRIVIDTPPINAVSDTFILLPLAQIICLVVRAGKTPKHAIMRAVELMARANVPPTGIVLNFLPQHSGYRYYYHYTPRNGYKSIGVYGNDYPAKIPLNT</sequence>
<keyword evidence="12" id="KW-0829">Tyrosine-protein kinase</keyword>
<keyword evidence="5 19" id="KW-0808">Transferase</keyword>
<dbReference type="PANTHER" id="PTHR32309">
    <property type="entry name" value="TYROSINE-PROTEIN KINASE"/>
    <property type="match status" value="1"/>
</dbReference>
<evidence type="ECO:0000256" key="11">
    <source>
        <dbReference type="ARBA" id="ARBA00023136"/>
    </source>
</evidence>
<evidence type="ECO:0000256" key="4">
    <source>
        <dbReference type="ARBA" id="ARBA00022519"/>
    </source>
</evidence>
<feature type="domain" description="Tyrosine-protein kinase G-rich" evidence="18">
    <location>
        <begin position="371"/>
        <end position="440"/>
    </location>
</feature>
<feature type="domain" description="Polysaccharide chain length determinant N-terminal" evidence="16">
    <location>
        <begin position="21"/>
        <end position="110"/>
    </location>
</feature>
<comment type="caution">
    <text evidence="19">The sequence shown here is derived from an EMBL/GenBank/DDBJ whole genome shotgun (WGS) entry which is preliminary data.</text>
</comment>